<reference evidence="2 3" key="1">
    <citation type="submission" date="2016-12" db="EMBL/GenBank/DDBJ databases">
        <title>The draft genome sequence of Actinophytocola sp. 11-183.</title>
        <authorList>
            <person name="Wang W."/>
            <person name="Yuan L."/>
        </authorList>
    </citation>
    <scope>NUCLEOTIDE SEQUENCE [LARGE SCALE GENOMIC DNA]</scope>
    <source>
        <strain evidence="2 3">11-183</strain>
    </source>
</reference>
<sequence>MTTTPGRRWPIWPWVVLAVAGIGITAVSAFAGAAATSAGDTTAASAPATVTVTQVQTRPSTVTRTVTATVSATVSAPPASTTQVDDGLFEVGTDLAPGTYRTDGPDGTNRTGCYWSRIGPSGEAVDRGVLRRPGTVTLREGERFDTAGCRPWALVT</sequence>
<accession>A0A1Q8CU50</accession>
<keyword evidence="1" id="KW-0732">Signal</keyword>
<dbReference type="RefSeq" id="WP_075125083.1">
    <property type="nucleotide sequence ID" value="NZ_MSIE01000013.1"/>
</dbReference>
<feature type="chain" id="PRO_5038763259" evidence="1">
    <location>
        <begin position="32"/>
        <end position="156"/>
    </location>
</feature>
<dbReference type="OrthoDB" id="166978at2"/>
<gene>
    <name evidence="2" type="ORF">BU204_08735</name>
</gene>
<keyword evidence="3" id="KW-1185">Reference proteome</keyword>
<evidence type="ECO:0000313" key="2">
    <source>
        <dbReference type="EMBL" id="OLF17888.1"/>
    </source>
</evidence>
<dbReference type="STRING" id="1912961.BU204_08735"/>
<proteinExistence type="predicted"/>
<comment type="caution">
    <text evidence="2">The sequence shown here is derived from an EMBL/GenBank/DDBJ whole genome shotgun (WGS) entry which is preliminary data.</text>
</comment>
<dbReference type="Proteomes" id="UP000185596">
    <property type="component" value="Unassembled WGS sequence"/>
</dbReference>
<protein>
    <submittedName>
        <fullName evidence="2">Uncharacterized protein</fullName>
    </submittedName>
</protein>
<dbReference type="AlphaFoldDB" id="A0A1Q8CU50"/>
<evidence type="ECO:0000256" key="1">
    <source>
        <dbReference type="SAM" id="SignalP"/>
    </source>
</evidence>
<dbReference type="EMBL" id="MSIE01000013">
    <property type="protein sequence ID" value="OLF17888.1"/>
    <property type="molecule type" value="Genomic_DNA"/>
</dbReference>
<evidence type="ECO:0000313" key="3">
    <source>
        <dbReference type="Proteomes" id="UP000185596"/>
    </source>
</evidence>
<feature type="signal peptide" evidence="1">
    <location>
        <begin position="1"/>
        <end position="31"/>
    </location>
</feature>
<name>A0A1Q8CU50_9PSEU</name>
<organism evidence="2 3">
    <name type="scientific">Actinophytocola xanthii</name>
    <dbReference type="NCBI Taxonomy" id="1912961"/>
    <lineage>
        <taxon>Bacteria</taxon>
        <taxon>Bacillati</taxon>
        <taxon>Actinomycetota</taxon>
        <taxon>Actinomycetes</taxon>
        <taxon>Pseudonocardiales</taxon>
        <taxon>Pseudonocardiaceae</taxon>
    </lineage>
</organism>